<organism evidence="8 9">
    <name type="scientific">Tripterygium wilfordii</name>
    <name type="common">Thunder God vine</name>
    <dbReference type="NCBI Taxonomy" id="458696"/>
    <lineage>
        <taxon>Eukaryota</taxon>
        <taxon>Viridiplantae</taxon>
        <taxon>Streptophyta</taxon>
        <taxon>Embryophyta</taxon>
        <taxon>Tracheophyta</taxon>
        <taxon>Spermatophyta</taxon>
        <taxon>Magnoliopsida</taxon>
        <taxon>eudicotyledons</taxon>
        <taxon>Gunneridae</taxon>
        <taxon>Pentapetalae</taxon>
        <taxon>rosids</taxon>
        <taxon>fabids</taxon>
        <taxon>Celastrales</taxon>
        <taxon>Celastraceae</taxon>
        <taxon>Tripterygium</taxon>
    </lineage>
</organism>
<comment type="caution">
    <text evidence="8">The sequence shown here is derived from an EMBL/GenBank/DDBJ whole genome shotgun (WGS) entry which is preliminary data.</text>
</comment>
<evidence type="ECO:0000259" key="7">
    <source>
        <dbReference type="PROSITE" id="PS50848"/>
    </source>
</evidence>
<proteinExistence type="predicted"/>
<dbReference type="SUPFAM" id="SSF55961">
    <property type="entry name" value="Bet v1-like"/>
    <property type="match status" value="2"/>
</dbReference>
<dbReference type="AlphaFoldDB" id="A0A7J7C1I1"/>
<evidence type="ECO:0000256" key="5">
    <source>
        <dbReference type="ARBA" id="ARBA00023242"/>
    </source>
</evidence>
<dbReference type="InterPro" id="IPR042160">
    <property type="entry name" value="HD-Zip_IV"/>
</dbReference>
<evidence type="ECO:0000313" key="8">
    <source>
        <dbReference type="EMBL" id="KAF5727972.1"/>
    </source>
</evidence>
<dbReference type="InterPro" id="IPR002913">
    <property type="entry name" value="START_lipid-bd_dom"/>
</dbReference>
<keyword evidence="5" id="KW-0539">Nucleus</keyword>
<dbReference type="EMBL" id="JAAARO010000021">
    <property type="protein sequence ID" value="KAF5727972.1"/>
    <property type="molecule type" value="Genomic_DNA"/>
</dbReference>
<evidence type="ECO:0000256" key="4">
    <source>
        <dbReference type="ARBA" id="ARBA00023163"/>
    </source>
</evidence>
<dbReference type="GO" id="GO:0008289">
    <property type="term" value="F:lipid binding"/>
    <property type="evidence" value="ECO:0007669"/>
    <property type="project" value="InterPro"/>
</dbReference>
<dbReference type="SMART" id="SM00234">
    <property type="entry name" value="START"/>
    <property type="match status" value="1"/>
</dbReference>
<dbReference type="PANTHER" id="PTHR45654">
    <property type="entry name" value="HOMEOBOX-LEUCINE ZIPPER PROTEIN MERISTEM L1"/>
    <property type="match status" value="1"/>
</dbReference>
<feature type="region of interest" description="Disordered" evidence="6">
    <location>
        <begin position="39"/>
        <end position="59"/>
    </location>
</feature>
<evidence type="ECO:0000256" key="6">
    <source>
        <dbReference type="SAM" id="MobiDB-lite"/>
    </source>
</evidence>
<gene>
    <name evidence="8" type="ORF">HS088_TW21G00112</name>
</gene>
<keyword evidence="2" id="KW-0238">DNA-binding</keyword>
<evidence type="ECO:0000313" key="9">
    <source>
        <dbReference type="Proteomes" id="UP000593562"/>
    </source>
</evidence>
<dbReference type="PANTHER" id="PTHR45654:SF48">
    <property type="entry name" value="START DOMAIN-CONTAINING PROTEIN"/>
    <property type="match status" value="1"/>
</dbReference>
<evidence type="ECO:0000256" key="2">
    <source>
        <dbReference type="ARBA" id="ARBA00023125"/>
    </source>
</evidence>
<reference evidence="8 9" key="1">
    <citation type="journal article" date="2020" name="Nat. Commun.">
        <title>Genome of Tripterygium wilfordii and identification of cytochrome P450 involved in triptolide biosynthesis.</title>
        <authorList>
            <person name="Tu L."/>
            <person name="Su P."/>
            <person name="Zhang Z."/>
            <person name="Gao L."/>
            <person name="Wang J."/>
            <person name="Hu T."/>
            <person name="Zhou J."/>
            <person name="Zhang Y."/>
            <person name="Zhao Y."/>
            <person name="Liu Y."/>
            <person name="Song Y."/>
            <person name="Tong Y."/>
            <person name="Lu Y."/>
            <person name="Yang J."/>
            <person name="Xu C."/>
            <person name="Jia M."/>
            <person name="Peters R.J."/>
            <person name="Huang L."/>
            <person name="Gao W."/>
        </authorList>
    </citation>
    <scope>NUCLEOTIDE SEQUENCE [LARGE SCALE GENOMIC DNA]</scope>
    <source>
        <strain evidence="9">cv. XIE 37</strain>
        <tissue evidence="8">Leaf</tissue>
    </source>
</reference>
<sequence length="575" mass="64177">MNWVRPIGLGYSTRALTSSAVRLGLQPQQIDDEEYVHSPQHIISPPRPPHQEQSPYNANTFPVDSDPSTSITLSKYHARDLLMAVSMNADTHRKKVAETVLEAMEELREMALLGAPLWINCPENSGMESLNRVEYLQNFCSTDATMEEIMKMVEVPSMTSLDGRNDELPNGGQQSQLPPLEQDDLKTEASRETGFVRMSPVNLVELLMDVMSAEFHIPTALVSSRECHFARYCKQLDCATWGVVDVSLEDFTFPLLRYKRKPSGCLIQETLNGGSKVTWVEHVQANNRSIHSIFEPIISSGFAFSAQRWVATLVRHCERISALTTATNPLSNDGGKSLPKEGRESLLKLAERLTRTFCVEVNASTENIWKPLCVKGAQDIKVMIKNSINIPGKPPITTIIFTTSLQLPSPPKRVFDFLRDEKSRSKWDLLSRDNTIEEVAHIITTSKNPENRVSIIQVDACRNRVATLYLQESFTDPTGSYIVYAPMDIRAMSMILNGGNADSVFVLPSGFAVLPDRAITANGKEEECGSLLTIAYHIVDDSCAENCVPRSSTQTMKRIIKTTANWIREAVAEKK</sequence>
<feature type="region of interest" description="Disordered" evidence="6">
    <location>
        <begin position="160"/>
        <end position="184"/>
    </location>
</feature>
<keyword evidence="1" id="KW-0805">Transcription regulation</keyword>
<dbReference type="Pfam" id="PF25797">
    <property type="entry name" value="PDF2_C"/>
    <property type="match status" value="1"/>
</dbReference>
<dbReference type="Proteomes" id="UP000593562">
    <property type="component" value="Unassembled WGS sequence"/>
</dbReference>
<keyword evidence="3" id="KW-0371">Homeobox</keyword>
<accession>A0A7J7C1I1</accession>
<keyword evidence="4" id="KW-0804">Transcription</keyword>
<keyword evidence="9" id="KW-1185">Reference proteome</keyword>
<name>A0A7J7C1I1_TRIWF</name>
<protein>
    <recommendedName>
        <fullName evidence="7">START domain-containing protein</fullName>
    </recommendedName>
</protein>
<dbReference type="InterPro" id="IPR057993">
    <property type="entry name" value="HD-Zip_IV_C"/>
</dbReference>
<evidence type="ECO:0000256" key="1">
    <source>
        <dbReference type="ARBA" id="ARBA00023015"/>
    </source>
</evidence>
<feature type="domain" description="START" evidence="7">
    <location>
        <begin position="89"/>
        <end position="322"/>
    </location>
</feature>
<evidence type="ECO:0000256" key="3">
    <source>
        <dbReference type="ARBA" id="ARBA00023155"/>
    </source>
</evidence>
<dbReference type="PROSITE" id="PS50848">
    <property type="entry name" value="START"/>
    <property type="match status" value="1"/>
</dbReference>
<dbReference type="InParanoid" id="A0A7J7C1I1"/>
<dbReference type="Pfam" id="PF01852">
    <property type="entry name" value="START"/>
    <property type="match status" value="1"/>
</dbReference>
<dbReference type="GO" id="GO:0003677">
    <property type="term" value="F:DNA binding"/>
    <property type="evidence" value="ECO:0007669"/>
    <property type="project" value="UniProtKB-KW"/>
</dbReference>